<keyword evidence="4 5" id="KW-0326">Glycosidase</keyword>
<feature type="domain" description="GH26" evidence="6">
    <location>
        <begin position="133"/>
        <end position="445"/>
    </location>
</feature>
<feature type="active site" description="Nucleophile" evidence="5">
    <location>
        <position position="382"/>
    </location>
</feature>
<dbReference type="PRINTS" id="PR00739">
    <property type="entry name" value="GLHYDRLASE26"/>
</dbReference>
<evidence type="ECO:0000256" key="2">
    <source>
        <dbReference type="ARBA" id="ARBA00022729"/>
    </source>
</evidence>
<gene>
    <name evidence="7" type="ORF">BC643_3377</name>
</gene>
<proteinExistence type="inferred from homology"/>
<evidence type="ECO:0000313" key="8">
    <source>
        <dbReference type="Proteomes" id="UP000283387"/>
    </source>
</evidence>
<comment type="similarity">
    <text evidence="1 5">Belongs to the glycosyl hydrolase 26 family.</text>
</comment>
<sequence length="451" mass="49938">MALSLILLFACSDGSEETIKDPPVFKSSIPADKEENVSPATQIVVNFNEVVYLTDNHGITLNGNAVDVEESYTKILINAVLLKGEEYVVNIPKGALINMDGVLLAEAIQFSFSTEASVSVNLKQTLAVANPSAQAVNVFNFLLQNYGSKIVSAAMANVSWNTNEADWVYQHTSKYPAMTTFDYVHLQSSPANWIDYSQTAVVEDWWNNKGLVAAGWHWNVPVSEGSETISFYTENNSFSAADAVVSGTWENAVIEADLAKMAGYLKLLQAKNIPVIWRPLHEAAGNIYEYAGGTAWFWWGADGAEAYKSLWIYMFNYFEAEGLNNLIWVWTTQTKDDAFYPGDTYVDIVGRDIYNQSSASVIAAEFASIQETYSNKMITLSECGSVSTIPSQWSAGAQWSYFMPWYDYNRTNDPSSTAFSGTDHQHANAAWWISAMGSSTVITRQDMPSLK</sequence>
<dbReference type="Proteomes" id="UP000283387">
    <property type="component" value="Unassembled WGS sequence"/>
</dbReference>
<evidence type="ECO:0000256" key="4">
    <source>
        <dbReference type="ARBA" id="ARBA00023295"/>
    </source>
</evidence>
<evidence type="ECO:0000256" key="5">
    <source>
        <dbReference type="PROSITE-ProRule" id="PRU01100"/>
    </source>
</evidence>
<dbReference type="AlphaFoldDB" id="A0A419VYE4"/>
<protein>
    <submittedName>
        <fullName evidence="7">Mannan endo-1,4-beta-mannosidase</fullName>
    </submittedName>
</protein>
<dbReference type="SUPFAM" id="SSF51445">
    <property type="entry name" value="(Trans)glycosidases"/>
    <property type="match status" value="1"/>
</dbReference>
<dbReference type="PROSITE" id="PS51764">
    <property type="entry name" value="GH26"/>
    <property type="match status" value="1"/>
</dbReference>
<comment type="caution">
    <text evidence="7">The sequence shown here is derived from an EMBL/GenBank/DDBJ whole genome shotgun (WGS) entry which is preliminary data.</text>
</comment>
<evidence type="ECO:0000313" key="7">
    <source>
        <dbReference type="EMBL" id="RKD88232.1"/>
    </source>
</evidence>
<keyword evidence="8" id="KW-1185">Reference proteome</keyword>
<keyword evidence="2" id="KW-0732">Signal</keyword>
<organism evidence="7 8">
    <name type="scientific">Mangrovibacterium diazotrophicum</name>
    <dbReference type="NCBI Taxonomy" id="1261403"/>
    <lineage>
        <taxon>Bacteria</taxon>
        <taxon>Pseudomonadati</taxon>
        <taxon>Bacteroidota</taxon>
        <taxon>Bacteroidia</taxon>
        <taxon>Marinilabiliales</taxon>
        <taxon>Prolixibacteraceae</taxon>
        <taxon>Mangrovibacterium</taxon>
    </lineage>
</organism>
<feature type="active site" description="Proton donor" evidence="5">
    <location>
        <position position="282"/>
    </location>
</feature>
<evidence type="ECO:0000256" key="1">
    <source>
        <dbReference type="ARBA" id="ARBA00007754"/>
    </source>
</evidence>
<dbReference type="Pfam" id="PF13205">
    <property type="entry name" value="Big_5"/>
    <property type="match status" value="1"/>
</dbReference>
<dbReference type="InterPro" id="IPR032812">
    <property type="entry name" value="SbsA_Ig"/>
</dbReference>
<dbReference type="InterPro" id="IPR000805">
    <property type="entry name" value="Glyco_hydro_26"/>
</dbReference>
<dbReference type="PANTHER" id="PTHR40079">
    <property type="entry name" value="MANNAN ENDO-1,4-BETA-MANNOSIDASE E-RELATED"/>
    <property type="match status" value="1"/>
</dbReference>
<dbReference type="EMBL" id="RAPN01000002">
    <property type="protein sequence ID" value="RKD88232.1"/>
    <property type="molecule type" value="Genomic_DNA"/>
</dbReference>
<keyword evidence="3 5" id="KW-0378">Hydrolase</keyword>
<dbReference type="GO" id="GO:0006080">
    <property type="term" value="P:substituted mannan metabolic process"/>
    <property type="evidence" value="ECO:0007669"/>
    <property type="project" value="InterPro"/>
</dbReference>
<dbReference type="InterPro" id="IPR017853">
    <property type="entry name" value="GH"/>
</dbReference>
<evidence type="ECO:0000259" key="6">
    <source>
        <dbReference type="PROSITE" id="PS51764"/>
    </source>
</evidence>
<reference evidence="7 8" key="1">
    <citation type="submission" date="2018-09" db="EMBL/GenBank/DDBJ databases">
        <title>Genomic Encyclopedia of Archaeal and Bacterial Type Strains, Phase II (KMG-II): from individual species to whole genera.</title>
        <authorList>
            <person name="Goeker M."/>
        </authorList>
    </citation>
    <scope>NUCLEOTIDE SEQUENCE [LARGE SCALE GENOMIC DNA]</scope>
    <source>
        <strain evidence="7 8">DSM 27148</strain>
    </source>
</reference>
<dbReference type="GO" id="GO:0016985">
    <property type="term" value="F:mannan endo-1,4-beta-mannosidase activity"/>
    <property type="evidence" value="ECO:0007669"/>
    <property type="project" value="InterPro"/>
</dbReference>
<evidence type="ECO:0000256" key="3">
    <source>
        <dbReference type="ARBA" id="ARBA00022801"/>
    </source>
</evidence>
<accession>A0A419VYE4</accession>
<dbReference type="InterPro" id="IPR022790">
    <property type="entry name" value="GH26_dom"/>
</dbReference>
<dbReference type="Gene3D" id="3.20.20.80">
    <property type="entry name" value="Glycosidases"/>
    <property type="match status" value="1"/>
</dbReference>
<dbReference type="PANTHER" id="PTHR40079:SF4">
    <property type="entry name" value="GH26 DOMAIN-CONTAINING PROTEIN-RELATED"/>
    <property type="match status" value="1"/>
</dbReference>
<dbReference type="Pfam" id="PF02156">
    <property type="entry name" value="Glyco_hydro_26"/>
    <property type="match status" value="1"/>
</dbReference>
<name>A0A419VYE4_9BACT</name>